<dbReference type="InterPro" id="IPR011042">
    <property type="entry name" value="6-blade_b-propeller_TolB-like"/>
</dbReference>
<dbReference type="AlphaFoldDB" id="A0A2W5VEF5"/>
<evidence type="ECO:0000259" key="1">
    <source>
        <dbReference type="Pfam" id="PF07995"/>
    </source>
</evidence>
<accession>A0A2W5VEF5</accession>
<name>A0A2W5VEF5_9BACT</name>
<organism evidence="2 3">
    <name type="scientific">Archangium gephyra</name>
    <dbReference type="NCBI Taxonomy" id="48"/>
    <lineage>
        <taxon>Bacteria</taxon>
        <taxon>Pseudomonadati</taxon>
        <taxon>Myxococcota</taxon>
        <taxon>Myxococcia</taxon>
        <taxon>Myxococcales</taxon>
        <taxon>Cystobacterineae</taxon>
        <taxon>Archangiaceae</taxon>
        <taxon>Archangium</taxon>
    </lineage>
</organism>
<evidence type="ECO:0000313" key="3">
    <source>
        <dbReference type="Proteomes" id="UP000249061"/>
    </source>
</evidence>
<dbReference type="PROSITE" id="PS51257">
    <property type="entry name" value="PROKAR_LIPOPROTEIN"/>
    <property type="match status" value="1"/>
</dbReference>
<dbReference type="InterPro" id="IPR011041">
    <property type="entry name" value="Quinoprot_gluc/sorb_DH_b-prop"/>
</dbReference>
<dbReference type="Pfam" id="PF07995">
    <property type="entry name" value="GSDH"/>
    <property type="match status" value="1"/>
</dbReference>
<dbReference type="Proteomes" id="UP000249061">
    <property type="component" value="Unassembled WGS sequence"/>
</dbReference>
<feature type="domain" description="Glucose/Sorbosone dehydrogenase" evidence="1">
    <location>
        <begin position="40"/>
        <end position="366"/>
    </location>
</feature>
<dbReference type="SUPFAM" id="SSF50952">
    <property type="entry name" value="Soluble quinoprotein glucose dehydrogenase"/>
    <property type="match status" value="1"/>
</dbReference>
<comment type="caution">
    <text evidence="2">The sequence shown here is derived from an EMBL/GenBank/DDBJ whole genome shotgun (WGS) entry which is preliminary data.</text>
</comment>
<sequence>MTRAIVVAAVLLVGCTQKPSFPPTPPETKVKGTVIASGLVNPWAVAFLPDGRFLVTEKSGSMRYVSAGGEKSAPLRGVPGVDTNGQGGLLDLVLSPDFETSRRVYFTFSEKDGDVNGTVLATAILGADALSEVNVLWRQTPKLAGGHHFGSRIVFARDGKLFVALGERNQRDLSQKLDHAQGKVVRLNTDGTPAADNPFVATAGALPEIWSYGHRNIQGAALNPTTGELWTNEHGPMGGDEVNVTRAGKNYGWPLITYGREYSGGQINDGATSAEGLEQPLHYWVPSIATSGMAFVTTDVYPAWKGSVLVGGLAGRCLSRLVLDGERVSKEERLLTELGERIRDVREAPDGRIYVLTDEANGKLYRLDLADK</sequence>
<dbReference type="PANTHER" id="PTHR19328:SF75">
    <property type="entry name" value="ALDOSE SUGAR DEHYDROGENASE YLII"/>
    <property type="match status" value="1"/>
</dbReference>
<dbReference type="EMBL" id="QFQP01000007">
    <property type="protein sequence ID" value="PZR14474.1"/>
    <property type="molecule type" value="Genomic_DNA"/>
</dbReference>
<dbReference type="PANTHER" id="PTHR19328">
    <property type="entry name" value="HEDGEHOG-INTERACTING PROTEIN"/>
    <property type="match status" value="1"/>
</dbReference>
<dbReference type="Gene3D" id="2.120.10.30">
    <property type="entry name" value="TolB, C-terminal domain"/>
    <property type="match status" value="1"/>
</dbReference>
<dbReference type="InterPro" id="IPR012938">
    <property type="entry name" value="Glc/Sorbosone_DH"/>
</dbReference>
<protein>
    <recommendedName>
        <fullName evidence="1">Glucose/Sorbosone dehydrogenase domain-containing protein</fullName>
    </recommendedName>
</protein>
<gene>
    <name evidence="2" type="ORF">DI536_10485</name>
</gene>
<reference evidence="2 3" key="1">
    <citation type="submission" date="2017-08" db="EMBL/GenBank/DDBJ databases">
        <title>Infants hospitalized years apart are colonized by the same room-sourced microbial strains.</title>
        <authorList>
            <person name="Brooks B."/>
            <person name="Olm M.R."/>
            <person name="Firek B.A."/>
            <person name="Baker R."/>
            <person name="Thomas B.C."/>
            <person name="Morowitz M.J."/>
            <person name="Banfield J.F."/>
        </authorList>
    </citation>
    <scope>NUCLEOTIDE SEQUENCE [LARGE SCALE GENOMIC DNA]</scope>
    <source>
        <strain evidence="2">S2_003_000_R2_14</strain>
    </source>
</reference>
<proteinExistence type="predicted"/>
<evidence type="ECO:0000313" key="2">
    <source>
        <dbReference type="EMBL" id="PZR14474.1"/>
    </source>
</evidence>